<keyword evidence="3" id="KW-1185">Reference proteome</keyword>
<feature type="chain" id="PRO_5040753099" description="DUF1579 domain-containing protein" evidence="1">
    <location>
        <begin position="26"/>
        <end position="155"/>
    </location>
</feature>
<protein>
    <recommendedName>
        <fullName evidence="4">DUF1579 domain-containing protein</fullName>
    </recommendedName>
</protein>
<name>A0A9X1Y8D2_9PROT</name>
<accession>A0A9X1Y8D2</accession>
<evidence type="ECO:0000256" key="1">
    <source>
        <dbReference type="SAM" id="SignalP"/>
    </source>
</evidence>
<dbReference type="AlphaFoldDB" id="A0A9X1Y8D2"/>
<feature type="signal peptide" evidence="1">
    <location>
        <begin position="1"/>
        <end position="25"/>
    </location>
</feature>
<organism evidence="2 3">
    <name type="scientific">Roseomonas acroporae</name>
    <dbReference type="NCBI Taxonomy" id="2937791"/>
    <lineage>
        <taxon>Bacteria</taxon>
        <taxon>Pseudomonadati</taxon>
        <taxon>Pseudomonadota</taxon>
        <taxon>Alphaproteobacteria</taxon>
        <taxon>Acetobacterales</taxon>
        <taxon>Roseomonadaceae</taxon>
        <taxon>Roseomonas</taxon>
    </lineage>
</organism>
<keyword evidence="1" id="KW-0732">Signal</keyword>
<dbReference type="RefSeq" id="WP_248667080.1">
    <property type="nucleotide sequence ID" value="NZ_JALPRX010000046.1"/>
</dbReference>
<evidence type="ECO:0000313" key="2">
    <source>
        <dbReference type="EMBL" id="MCK8784957.1"/>
    </source>
</evidence>
<comment type="caution">
    <text evidence="2">The sequence shown here is derived from an EMBL/GenBank/DDBJ whole genome shotgun (WGS) entry which is preliminary data.</text>
</comment>
<gene>
    <name evidence="2" type="ORF">M0638_11245</name>
</gene>
<sequence>MPAGRVRIPGILLLLALLVPMPAGAQYGTQPAQPPMGAPPGAMERFAGQWRCQIANRSVTGNRFENYMFDYAMLLHPNGTFQAQGVYMAETNGFNDPFQAQGQWQTNGTTLIGQGQAIKQTGNLSFLFLLNDDGTGNLAYRNQTPNGLIAMACRR</sequence>
<dbReference type="Proteomes" id="UP001139516">
    <property type="component" value="Unassembled WGS sequence"/>
</dbReference>
<dbReference type="EMBL" id="JALPRX010000046">
    <property type="protein sequence ID" value="MCK8784957.1"/>
    <property type="molecule type" value="Genomic_DNA"/>
</dbReference>
<evidence type="ECO:0000313" key="3">
    <source>
        <dbReference type="Proteomes" id="UP001139516"/>
    </source>
</evidence>
<proteinExistence type="predicted"/>
<evidence type="ECO:0008006" key="4">
    <source>
        <dbReference type="Google" id="ProtNLM"/>
    </source>
</evidence>
<reference evidence="2" key="1">
    <citation type="submission" date="2022-04" db="EMBL/GenBank/DDBJ databases">
        <title>Roseomonas acroporae sp. nov., isolated from coral Acropora digitifera.</title>
        <authorList>
            <person name="Sun H."/>
        </authorList>
    </citation>
    <scope>NUCLEOTIDE SEQUENCE</scope>
    <source>
        <strain evidence="2">NAR14</strain>
    </source>
</reference>